<name>A0A3B3QYN2_9TELE</name>
<evidence type="ECO:0000256" key="1">
    <source>
        <dbReference type="ARBA" id="ARBA00022553"/>
    </source>
</evidence>
<dbReference type="Ensembl" id="ENSPKIT00000035164.1">
    <property type="protein sequence ID" value="ENSPKIP00000011024.1"/>
    <property type="gene ID" value="ENSPKIG00000025505.1"/>
</dbReference>
<dbReference type="AlphaFoldDB" id="A0A3B3QYN2"/>
<protein>
    <recommendedName>
        <fullName evidence="5">Proline and serine rich 2</fullName>
    </recommendedName>
</protein>
<accession>A0A3B3QYN2</accession>
<sequence length="398" mass="43693">MKGVCSSYGPGLHLCHCVHKSPQAHPAHPEIKPDQALGGWGRGSRLDCGFVALLTHHDEELWFLSREERECILFLEETINIFDDDLEDRDQFPQSSSPAGSRQAVADAAAAPALSSSLKEQDIIDLVQVQPDPPSPREVPHTSIMPDFRTIGLPPEAHTEVKVRRDQMDSQPVGSIPTPMVIAQKIAAHQGSGGPATTSAPPGHRRSLDFTGDYSAIPLPDHPVKQGPPTTAKPSRYPDNISVALPSRDYNQTIAKASVNVHQRQAQVLANLTGRPHAYESMEEKQVRKVPNRSISFHDLTPNKSRMEALSKLGLTKERKLSAFTDAHSQYAPRTGRQNRTASFSVGQLASTSSERRRSISKPPFWSQGITVQFSGRGPTDESRREALRKLGLLKDTS</sequence>
<keyword evidence="1" id="KW-0597">Phosphoprotein</keyword>
<feature type="region of interest" description="Disordered" evidence="2">
    <location>
        <begin position="88"/>
        <end position="108"/>
    </location>
</feature>
<reference evidence="3" key="1">
    <citation type="submission" date="2025-08" db="UniProtKB">
        <authorList>
            <consortium name="Ensembl"/>
        </authorList>
    </citation>
    <scope>IDENTIFICATION</scope>
</reference>
<feature type="region of interest" description="Disordered" evidence="2">
    <location>
        <begin position="132"/>
        <end position="152"/>
    </location>
</feature>
<keyword evidence="4" id="KW-1185">Reference proteome</keyword>
<proteinExistence type="predicted"/>
<feature type="compositionally biased region" description="Low complexity" evidence="2">
    <location>
        <begin position="99"/>
        <end position="108"/>
    </location>
</feature>
<evidence type="ECO:0008006" key="5">
    <source>
        <dbReference type="Google" id="ProtNLM"/>
    </source>
</evidence>
<dbReference type="PANTHER" id="PTHR16095">
    <property type="entry name" value="TRANSMEMBRANE PROTEIN 143 FAMILY MEMBER"/>
    <property type="match status" value="1"/>
</dbReference>
<feature type="region of interest" description="Disordered" evidence="2">
    <location>
        <begin position="332"/>
        <end position="364"/>
    </location>
</feature>
<organism evidence="3 4">
    <name type="scientific">Paramormyrops kingsleyae</name>
    <dbReference type="NCBI Taxonomy" id="1676925"/>
    <lineage>
        <taxon>Eukaryota</taxon>
        <taxon>Metazoa</taxon>
        <taxon>Chordata</taxon>
        <taxon>Craniata</taxon>
        <taxon>Vertebrata</taxon>
        <taxon>Euteleostomi</taxon>
        <taxon>Actinopterygii</taxon>
        <taxon>Neopterygii</taxon>
        <taxon>Teleostei</taxon>
        <taxon>Osteoglossocephala</taxon>
        <taxon>Osteoglossomorpha</taxon>
        <taxon>Osteoglossiformes</taxon>
        <taxon>Mormyridae</taxon>
        <taxon>Paramormyrops</taxon>
    </lineage>
</organism>
<dbReference type="GeneTree" id="ENSGT01030000235060"/>
<feature type="compositionally biased region" description="Polar residues" evidence="2">
    <location>
        <begin position="336"/>
        <end position="353"/>
    </location>
</feature>
<dbReference type="PANTHER" id="PTHR16095:SF9">
    <property type="entry name" value="PROLINE AND SERINE-RICH PROTEIN 2"/>
    <property type="match status" value="1"/>
</dbReference>
<reference evidence="3" key="2">
    <citation type="submission" date="2025-09" db="UniProtKB">
        <authorList>
            <consortium name="Ensembl"/>
        </authorList>
    </citation>
    <scope>IDENTIFICATION</scope>
</reference>
<dbReference type="Proteomes" id="UP000261540">
    <property type="component" value="Unplaced"/>
</dbReference>
<evidence type="ECO:0000313" key="4">
    <source>
        <dbReference type="Proteomes" id="UP000261540"/>
    </source>
</evidence>
<evidence type="ECO:0000256" key="2">
    <source>
        <dbReference type="SAM" id="MobiDB-lite"/>
    </source>
</evidence>
<evidence type="ECO:0000313" key="3">
    <source>
        <dbReference type="Ensembl" id="ENSPKIP00000011024.1"/>
    </source>
</evidence>